<feature type="domain" description="Cardiolipin synthase N-terminal" evidence="7">
    <location>
        <begin position="20"/>
        <end position="64"/>
    </location>
</feature>
<organism evidence="8 9">
    <name type="scientific">Rhodococcus ruber</name>
    <dbReference type="NCBI Taxonomy" id="1830"/>
    <lineage>
        <taxon>Bacteria</taxon>
        <taxon>Bacillati</taxon>
        <taxon>Actinomycetota</taxon>
        <taxon>Actinomycetes</taxon>
        <taxon>Mycobacteriales</taxon>
        <taxon>Nocardiaceae</taxon>
        <taxon>Rhodococcus</taxon>
    </lineage>
</organism>
<feature type="domain" description="SHOCT" evidence="6">
    <location>
        <begin position="98"/>
        <end position="125"/>
    </location>
</feature>
<dbReference type="GeneID" id="66835779"/>
<evidence type="ECO:0000313" key="9">
    <source>
        <dbReference type="Proteomes" id="UP000042997"/>
    </source>
</evidence>
<reference evidence="8 9" key="1">
    <citation type="journal article" date="2014" name="Genome Announc.">
        <title>Draft Genome Sequence of Propane- and Butane-Oxidizing Actinobacterium Rhodococcus ruber IEGM 231.</title>
        <authorList>
            <person name="Ivshina I.B."/>
            <person name="Kuyukina M.S."/>
            <person name="Krivoruchko A.V."/>
            <person name="Barbe V."/>
            <person name="Fischer C."/>
        </authorList>
    </citation>
    <scope>NUCLEOTIDE SEQUENCE [LARGE SCALE GENOMIC DNA]</scope>
</reference>
<dbReference type="InterPro" id="IPR018649">
    <property type="entry name" value="SHOCT"/>
</dbReference>
<dbReference type="RefSeq" id="WP_003935451.1">
    <property type="nucleotide sequence ID" value="NZ_CP023714.1"/>
</dbReference>
<proteinExistence type="predicted"/>
<dbReference type="OrthoDB" id="7596142at2"/>
<dbReference type="KEGG" id="rrz:CS378_02645"/>
<evidence type="ECO:0000256" key="5">
    <source>
        <dbReference type="ARBA" id="ARBA00023136"/>
    </source>
</evidence>
<keyword evidence="3" id="KW-0812">Transmembrane</keyword>
<accession>A0A098BHL1</accession>
<evidence type="ECO:0000256" key="4">
    <source>
        <dbReference type="ARBA" id="ARBA00022989"/>
    </source>
</evidence>
<dbReference type="Pfam" id="PF13396">
    <property type="entry name" value="PLDc_N"/>
    <property type="match status" value="1"/>
</dbReference>
<dbReference type="Pfam" id="PF09851">
    <property type="entry name" value="SHOCT"/>
    <property type="match status" value="1"/>
</dbReference>
<dbReference type="Proteomes" id="UP000042997">
    <property type="component" value="Unassembled WGS sequence"/>
</dbReference>
<evidence type="ECO:0000313" key="8">
    <source>
        <dbReference type="EMBL" id="CDZ88214.1"/>
    </source>
</evidence>
<evidence type="ECO:0000256" key="1">
    <source>
        <dbReference type="ARBA" id="ARBA00004651"/>
    </source>
</evidence>
<dbReference type="EMBL" id="CCSD01000049">
    <property type="protein sequence ID" value="CDZ88214.1"/>
    <property type="molecule type" value="Genomic_DNA"/>
</dbReference>
<dbReference type="InterPro" id="IPR027379">
    <property type="entry name" value="CLS_N"/>
</dbReference>
<sequence length="138" mass="15066">MDSFWDYVWYTVVVFAFVAYLIVLFQILVDLFRDHTVSGFAKAVWVVVLVLFPYISALVYLIVRGRGMALRAQQAQAEAKQATDEYIRNVAAGKSPAEQIADAKALLDSGAITAAEFEHLKAQALGRGTAGRDGVPVG</sequence>
<evidence type="ECO:0000259" key="7">
    <source>
        <dbReference type="Pfam" id="PF13396"/>
    </source>
</evidence>
<gene>
    <name evidence="8" type="ORF">RHRU231_390131</name>
</gene>
<evidence type="ECO:0000259" key="6">
    <source>
        <dbReference type="Pfam" id="PF09851"/>
    </source>
</evidence>
<name>A0A098BHL1_9NOCA</name>
<keyword evidence="4" id="KW-1133">Transmembrane helix</keyword>
<dbReference type="AlphaFoldDB" id="A0A098BHL1"/>
<dbReference type="eggNOG" id="ENOG5031Q26">
    <property type="taxonomic scope" value="Bacteria"/>
</dbReference>
<keyword evidence="5" id="KW-0472">Membrane</keyword>
<comment type="subcellular location">
    <subcellularLocation>
        <location evidence="1">Cell membrane</location>
        <topology evidence="1">Multi-pass membrane protein</topology>
    </subcellularLocation>
</comment>
<evidence type="ECO:0000256" key="2">
    <source>
        <dbReference type="ARBA" id="ARBA00022475"/>
    </source>
</evidence>
<dbReference type="GO" id="GO:0005886">
    <property type="term" value="C:plasma membrane"/>
    <property type="evidence" value="ECO:0007669"/>
    <property type="project" value="UniProtKB-SubCell"/>
</dbReference>
<evidence type="ECO:0000256" key="3">
    <source>
        <dbReference type="ARBA" id="ARBA00022692"/>
    </source>
</evidence>
<keyword evidence="2" id="KW-1003">Cell membrane</keyword>
<protein>
    <submittedName>
        <fullName evidence="8">Uncharacterized protein</fullName>
    </submittedName>
</protein>